<protein>
    <recommendedName>
        <fullName evidence="3">DUF4034 domain-containing protein</fullName>
    </recommendedName>
</protein>
<keyword evidence="2" id="KW-1185">Reference proteome</keyword>
<dbReference type="EMBL" id="JAPDDR010000005">
    <property type="protein sequence ID" value="MCW1914073.1"/>
    <property type="molecule type" value="Genomic_DNA"/>
</dbReference>
<evidence type="ECO:0008006" key="3">
    <source>
        <dbReference type="Google" id="ProtNLM"/>
    </source>
</evidence>
<name>A0ABT3G2L4_9BACT</name>
<sequence length="418" mass="46090">MKSSSRSLAIFLTGCAVTFLVWDLFHGGPPSTDSQVPEIEQKPREDSWSQENVVSGVKALEAAEDDPSRLRAALELSRIPVKDIPAVLESFLNHERAAALPAFKTLLIRWASSDGEAAMNWAWTHLREKRDWNEAYHEIIAAWAWQDGHGFHRWCLASPHLGYMERHQVAGAAQKSAMPVIDMFFVVQAVNHLVEIDPYLAYDLIAKRGGGFYGLYPRYAESFESADQIRDALSALPDPGNLKAKDLSDSQLATKALLEHWRRIDPDDFADSSYAHTLAPDPAQVLAGWKELDFPERSTQANSLLSKLDGEAREKQLATITLRWAAESPQEAARWLRELPEAASGYIALAGLRAPRDLDGTLDWVESLPPVDEAAGIAKAYEAWTTAHPGQSPDTAGWSASRLQAWQDMAALAQGGGG</sequence>
<dbReference type="RefSeq" id="WP_264513578.1">
    <property type="nucleotide sequence ID" value="NZ_JAPDDR010000005.1"/>
</dbReference>
<dbReference type="Proteomes" id="UP001165653">
    <property type="component" value="Unassembled WGS sequence"/>
</dbReference>
<gene>
    <name evidence="1" type="ORF">OJ996_10835</name>
</gene>
<organism evidence="1 2">
    <name type="scientific">Luteolibacter rhizosphaerae</name>
    <dbReference type="NCBI Taxonomy" id="2989719"/>
    <lineage>
        <taxon>Bacteria</taxon>
        <taxon>Pseudomonadati</taxon>
        <taxon>Verrucomicrobiota</taxon>
        <taxon>Verrucomicrobiia</taxon>
        <taxon>Verrucomicrobiales</taxon>
        <taxon>Verrucomicrobiaceae</taxon>
        <taxon>Luteolibacter</taxon>
    </lineage>
</organism>
<comment type="caution">
    <text evidence="1">The sequence shown here is derived from an EMBL/GenBank/DDBJ whole genome shotgun (WGS) entry which is preliminary data.</text>
</comment>
<evidence type="ECO:0000313" key="1">
    <source>
        <dbReference type="EMBL" id="MCW1914073.1"/>
    </source>
</evidence>
<reference evidence="1" key="1">
    <citation type="submission" date="2022-10" db="EMBL/GenBank/DDBJ databases">
        <title>Luteolibacter sp. GHJ8, whole genome shotgun sequencing project.</title>
        <authorList>
            <person name="Zhao G."/>
            <person name="Shen L."/>
        </authorList>
    </citation>
    <scope>NUCLEOTIDE SEQUENCE</scope>
    <source>
        <strain evidence="1">GHJ8</strain>
    </source>
</reference>
<evidence type="ECO:0000313" key="2">
    <source>
        <dbReference type="Proteomes" id="UP001165653"/>
    </source>
</evidence>
<accession>A0ABT3G2L4</accession>
<proteinExistence type="predicted"/>